<dbReference type="Gene3D" id="2.40.10.410">
    <property type="entry name" value="FlgT, C-terminal domain"/>
    <property type="match status" value="1"/>
</dbReference>
<feature type="domain" description="Flagellar assembly protein T middle" evidence="3">
    <location>
        <begin position="140"/>
        <end position="289"/>
    </location>
</feature>
<accession>A0ABU2ZMC7</accession>
<dbReference type="InterPro" id="IPR032370">
    <property type="entry name" value="FlgT_N"/>
</dbReference>
<evidence type="ECO:0000313" key="6">
    <source>
        <dbReference type="Proteomes" id="UP001253545"/>
    </source>
</evidence>
<sequence>MKIIEAHHQHGPILLKPFFLNILVGCFSFIRLSVISCGLLLIASTSNAAWFSATGQAVVVNGNKEAARKEATEEAIKQALLFAGASVRSVSQMTNGLLMDEHLEIRANGEVNTIQLIDEVYQDGLVTVSIRADIFAQDAQCSAADYTKKIATTYFPVQFQAQAADGQIQDIGKVTALKLQSLIDKITTSVEITHVAPYVFDWHMANVPRESQALANKTNTQYIVNVVLNDISVDRYERAGFNPFKTENSIRSFDFTLSLVDGATGEELYRQSYESKAPWDFQFTDSIDVASDKFWRSQYGKNIKTMLQQGVTDLEEFAICQPTMGRVLAVANNQLQINLGRSHQVQQGDQLTLFNVKQITDNFGQEYRQFVLHPTTLVVRQVYNDTATVEAADRSLLGDVQPNDYVARQ</sequence>
<feature type="domain" description="Flagellar assembly protein T C-terminal" evidence="2">
    <location>
        <begin position="332"/>
        <end position="408"/>
    </location>
</feature>
<keyword evidence="1" id="KW-0472">Membrane</keyword>
<feature type="transmembrane region" description="Helical" evidence="1">
    <location>
        <begin position="18"/>
        <end position="42"/>
    </location>
</feature>
<dbReference type="Pfam" id="PF16539">
    <property type="entry name" value="FlgT_M"/>
    <property type="match status" value="1"/>
</dbReference>
<dbReference type="EMBL" id="JAVRHX010000001">
    <property type="protein sequence ID" value="MDT0593776.1"/>
    <property type="molecule type" value="Genomic_DNA"/>
</dbReference>
<keyword evidence="1" id="KW-1133">Transmembrane helix</keyword>
<evidence type="ECO:0000259" key="2">
    <source>
        <dbReference type="Pfam" id="PF16538"/>
    </source>
</evidence>
<keyword evidence="1" id="KW-0812">Transmembrane</keyword>
<comment type="caution">
    <text evidence="5">The sequence shown here is derived from an EMBL/GenBank/DDBJ whole genome shotgun (WGS) entry which is preliminary data.</text>
</comment>
<dbReference type="InterPro" id="IPR038180">
    <property type="entry name" value="FlgT_N_sf"/>
</dbReference>
<keyword evidence="5" id="KW-0282">Flagellum</keyword>
<dbReference type="InterPro" id="IPR038165">
    <property type="entry name" value="FlgT_C_sf"/>
</dbReference>
<organism evidence="5 6">
    <name type="scientific">Glaciecola petra</name>
    <dbReference type="NCBI Taxonomy" id="3075602"/>
    <lineage>
        <taxon>Bacteria</taxon>
        <taxon>Pseudomonadati</taxon>
        <taxon>Pseudomonadota</taxon>
        <taxon>Gammaproteobacteria</taxon>
        <taxon>Alteromonadales</taxon>
        <taxon>Alteromonadaceae</taxon>
        <taxon>Glaciecola</taxon>
    </lineage>
</organism>
<keyword evidence="5" id="KW-0966">Cell projection</keyword>
<dbReference type="Gene3D" id="3.30.1660.40">
    <property type="entry name" value="FlgT, N-terminal domain"/>
    <property type="match status" value="1"/>
</dbReference>
<dbReference type="Pfam" id="PF16548">
    <property type="entry name" value="FlgT_N"/>
    <property type="match status" value="1"/>
</dbReference>
<keyword evidence="6" id="KW-1185">Reference proteome</keyword>
<evidence type="ECO:0000259" key="4">
    <source>
        <dbReference type="Pfam" id="PF16548"/>
    </source>
</evidence>
<reference evidence="5 6" key="1">
    <citation type="submission" date="2023-09" db="EMBL/GenBank/DDBJ databases">
        <authorList>
            <person name="Rey-Velasco X."/>
        </authorList>
    </citation>
    <scope>NUCLEOTIDE SEQUENCE [LARGE SCALE GENOMIC DNA]</scope>
    <source>
        <strain evidence="5 6">P117</strain>
    </source>
</reference>
<dbReference type="RefSeq" id="WP_311367276.1">
    <property type="nucleotide sequence ID" value="NZ_JAVRHX010000001.1"/>
</dbReference>
<name>A0ABU2ZMC7_9ALTE</name>
<protein>
    <submittedName>
        <fullName evidence="5">Flagellar assembly protein T N-terminal domain-containing protein</fullName>
    </submittedName>
</protein>
<gene>
    <name evidence="5" type="ORF">RM552_02820</name>
</gene>
<feature type="domain" description="Flagellar assembly protein T N-terminal" evidence="4">
    <location>
        <begin position="49"/>
        <end position="135"/>
    </location>
</feature>
<evidence type="ECO:0000259" key="3">
    <source>
        <dbReference type="Pfam" id="PF16539"/>
    </source>
</evidence>
<dbReference type="Proteomes" id="UP001253545">
    <property type="component" value="Unassembled WGS sequence"/>
</dbReference>
<evidence type="ECO:0000313" key="5">
    <source>
        <dbReference type="EMBL" id="MDT0593776.1"/>
    </source>
</evidence>
<dbReference type="Gene3D" id="3.40.50.10610">
    <property type="entry name" value="ABC-type transport auxiliary lipoprotein component"/>
    <property type="match status" value="1"/>
</dbReference>
<dbReference type="InterPro" id="IPR032386">
    <property type="entry name" value="FlgT_M"/>
</dbReference>
<dbReference type="InterPro" id="IPR032388">
    <property type="entry name" value="FlgT_C"/>
</dbReference>
<proteinExistence type="predicted"/>
<dbReference type="Pfam" id="PF16538">
    <property type="entry name" value="FlgT_C"/>
    <property type="match status" value="1"/>
</dbReference>
<keyword evidence="5" id="KW-0969">Cilium</keyword>
<evidence type="ECO:0000256" key="1">
    <source>
        <dbReference type="SAM" id="Phobius"/>
    </source>
</evidence>